<keyword evidence="3" id="KW-0808">Transferase</keyword>
<evidence type="ECO:0000259" key="1">
    <source>
        <dbReference type="Pfam" id="PF00534"/>
    </source>
</evidence>
<protein>
    <submittedName>
        <fullName evidence="3">Glycosyltransferase family 4 protein</fullName>
    </submittedName>
</protein>
<feature type="domain" description="Glycosyltransferase subfamily 4-like N-terminal" evidence="2">
    <location>
        <begin position="127"/>
        <end position="217"/>
    </location>
</feature>
<reference evidence="3 4" key="1">
    <citation type="submission" date="2020-11" db="EMBL/GenBank/DDBJ databases">
        <title>Complete genome sequence for Salinimonas sp. strain G2-b.</title>
        <authorList>
            <person name="Park S.-J."/>
        </authorList>
    </citation>
    <scope>NUCLEOTIDE SEQUENCE [LARGE SCALE GENOMIC DNA]</scope>
    <source>
        <strain evidence="3 4">G2-b</strain>
    </source>
</reference>
<dbReference type="InterPro" id="IPR050194">
    <property type="entry name" value="Glycosyltransferase_grp1"/>
</dbReference>
<evidence type="ECO:0000313" key="3">
    <source>
        <dbReference type="EMBL" id="QPG06395.1"/>
    </source>
</evidence>
<dbReference type="SUPFAM" id="SSF53756">
    <property type="entry name" value="UDP-Glycosyltransferase/glycogen phosphorylase"/>
    <property type="match status" value="1"/>
</dbReference>
<dbReference type="PANTHER" id="PTHR45947">
    <property type="entry name" value="SULFOQUINOVOSYL TRANSFERASE SQD2"/>
    <property type="match status" value="1"/>
</dbReference>
<evidence type="ECO:0000313" key="4">
    <source>
        <dbReference type="Proteomes" id="UP000595095"/>
    </source>
</evidence>
<dbReference type="InterPro" id="IPR028098">
    <property type="entry name" value="Glyco_trans_4-like_N"/>
</dbReference>
<dbReference type="Pfam" id="PF13439">
    <property type="entry name" value="Glyco_transf_4"/>
    <property type="match status" value="1"/>
</dbReference>
<name>A0A7S9HDN3_9ALTE</name>
<accession>A0A7S9HDN3</accession>
<dbReference type="GO" id="GO:0016757">
    <property type="term" value="F:glycosyltransferase activity"/>
    <property type="evidence" value="ECO:0007669"/>
    <property type="project" value="InterPro"/>
</dbReference>
<dbReference type="CDD" id="cd03801">
    <property type="entry name" value="GT4_PimA-like"/>
    <property type="match status" value="1"/>
</dbReference>
<dbReference type="EMBL" id="CP064795">
    <property type="protein sequence ID" value="QPG06395.1"/>
    <property type="molecule type" value="Genomic_DNA"/>
</dbReference>
<sequence length="416" mass="46412">MPGPSFKAFDKNGDHQQLKVLTLAAMYPSKVQPWMINHLYQIEQNGGQNRIISVETEDYTFDEALADFDFANYYWHMGSERKEQLVNAVKQLREPQILKNTCKLLSQSSWPDSIKKKVRHGLNAYSFTLKPDVIHSHSEIAGSRFLSLIEANGAPLVHTFHGQTPVGVPSISTEARLRYSQAARAILVNTQFAKRQYEALGAKNSNFVIIPQGIDLSQWDFAPLPPPVKGEPLHILTVGRIVEEKGHKYVIEALKLLTEKGVNACYHIVGRGPELSNLQQQTKALGLTNKVIFHGVLTGQALKQQYAQSHIFVLPSLKGDGQLWEETQGVVVQEAQASGRLVIGADSGGIPESIVDGENGFIVPDREPNALVHKIIDIVNAPEKWQAWQQAGRNWTQSHYDLKVVGARVYDVYKNL</sequence>
<keyword evidence="4" id="KW-1185">Reference proteome</keyword>
<dbReference type="InterPro" id="IPR001296">
    <property type="entry name" value="Glyco_trans_1"/>
</dbReference>
<organism evidence="3 4">
    <name type="scientific">Salinimonas marina</name>
    <dbReference type="NCBI Taxonomy" id="2785918"/>
    <lineage>
        <taxon>Bacteria</taxon>
        <taxon>Pseudomonadati</taxon>
        <taxon>Pseudomonadota</taxon>
        <taxon>Gammaproteobacteria</taxon>
        <taxon>Alteromonadales</taxon>
        <taxon>Alteromonadaceae</taxon>
        <taxon>Alteromonas/Salinimonas group</taxon>
        <taxon>Salinimonas</taxon>
    </lineage>
</organism>
<dbReference type="AlphaFoldDB" id="A0A7S9HDN3"/>
<gene>
    <name evidence="3" type="ORF">IT774_04175</name>
</gene>
<evidence type="ECO:0000259" key="2">
    <source>
        <dbReference type="Pfam" id="PF13439"/>
    </source>
</evidence>
<dbReference type="Proteomes" id="UP000595095">
    <property type="component" value="Chromosome"/>
</dbReference>
<dbReference type="PANTHER" id="PTHR45947:SF3">
    <property type="entry name" value="SULFOQUINOVOSYL TRANSFERASE SQD2"/>
    <property type="match status" value="1"/>
</dbReference>
<feature type="domain" description="Glycosyl transferase family 1" evidence="1">
    <location>
        <begin position="229"/>
        <end position="395"/>
    </location>
</feature>
<dbReference type="Gene3D" id="3.40.50.2000">
    <property type="entry name" value="Glycogen Phosphorylase B"/>
    <property type="match status" value="2"/>
</dbReference>
<dbReference type="RefSeq" id="WP_195811471.1">
    <property type="nucleotide sequence ID" value="NZ_CP064795.1"/>
</dbReference>
<dbReference type="Pfam" id="PF00534">
    <property type="entry name" value="Glycos_transf_1"/>
    <property type="match status" value="1"/>
</dbReference>
<dbReference type="KEGG" id="smaa:IT774_04175"/>
<proteinExistence type="predicted"/>